<dbReference type="AlphaFoldDB" id="A0A2U2N109"/>
<reference evidence="12 13" key="1">
    <citation type="submission" date="2018-05" db="EMBL/GenBank/DDBJ databases">
        <title>Spiribacter halobius sp. nov., a moderately halophilic bacterium isolated from marine solar saltern.</title>
        <authorList>
            <person name="Zheng W.-S."/>
            <person name="Lu D.-C."/>
            <person name="Du Z.-J."/>
        </authorList>
    </citation>
    <scope>NUCLEOTIDE SEQUENCE [LARGE SCALE GENOMIC DNA]</scope>
    <source>
        <strain evidence="12 13">E85</strain>
    </source>
</reference>
<evidence type="ECO:0000313" key="12">
    <source>
        <dbReference type="EMBL" id="PWG62743.1"/>
    </source>
</evidence>
<dbReference type="GO" id="GO:0005737">
    <property type="term" value="C:cytoplasm"/>
    <property type="evidence" value="ECO:0007669"/>
    <property type="project" value="UniProtKB-SubCell"/>
</dbReference>
<dbReference type="GO" id="GO:0003700">
    <property type="term" value="F:DNA-binding transcription factor activity"/>
    <property type="evidence" value="ECO:0007669"/>
    <property type="project" value="UniProtKB-UniRule"/>
</dbReference>
<protein>
    <recommendedName>
        <fullName evidence="3 11">Ferric uptake regulation protein</fullName>
    </recommendedName>
</protein>
<dbReference type="FunFam" id="1.10.10.10:FF:000007">
    <property type="entry name" value="Ferric uptake regulation protein"/>
    <property type="match status" value="1"/>
</dbReference>
<dbReference type="CDD" id="cd07153">
    <property type="entry name" value="Fur_like"/>
    <property type="match status" value="1"/>
</dbReference>
<comment type="caution">
    <text evidence="12">The sequence shown here is derived from an EMBL/GenBank/DDBJ whole genome shotgun (WGS) entry which is preliminary data.</text>
</comment>
<keyword evidence="6 11" id="KW-0479">Metal-binding</keyword>
<accession>A0A2U2N109</accession>
<name>A0A2U2N109_9GAMM</name>
<dbReference type="NCBIfam" id="NF045677">
    <property type="entry name" value="FeRespRegIrr"/>
    <property type="match status" value="1"/>
</dbReference>
<evidence type="ECO:0000256" key="10">
    <source>
        <dbReference type="ARBA" id="ARBA00023163"/>
    </source>
</evidence>
<dbReference type="PANTHER" id="PTHR33202:SF7">
    <property type="entry name" value="FERRIC UPTAKE REGULATION PROTEIN"/>
    <property type="match status" value="1"/>
</dbReference>
<keyword evidence="8 11" id="KW-0805">Transcription regulation</keyword>
<dbReference type="InterPro" id="IPR036388">
    <property type="entry name" value="WH-like_DNA-bd_sf"/>
</dbReference>
<evidence type="ECO:0000256" key="4">
    <source>
        <dbReference type="ARBA" id="ARBA00022490"/>
    </source>
</evidence>
<dbReference type="PANTHER" id="PTHR33202">
    <property type="entry name" value="ZINC UPTAKE REGULATION PROTEIN"/>
    <property type="match status" value="1"/>
</dbReference>
<evidence type="ECO:0000256" key="9">
    <source>
        <dbReference type="ARBA" id="ARBA00023125"/>
    </source>
</evidence>
<keyword evidence="13" id="KW-1185">Reference proteome</keyword>
<dbReference type="InterPro" id="IPR002481">
    <property type="entry name" value="FUR"/>
</dbReference>
<keyword evidence="7 11" id="KW-0862">Zinc</keyword>
<evidence type="ECO:0000256" key="3">
    <source>
        <dbReference type="ARBA" id="ARBA00020910"/>
    </source>
</evidence>
<evidence type="ECO:0000256" key="8">
    <source>
        <dbReference type="ARBA" id="ARBA00023015"/>
    </source>
</evidence>
<evidence type="ECO:0000256" key="6">
    <source>
        <dbReference type="ARBA" id="ARBA00022723"/>
    </source>
</evidence>
<dbReference type="GO" id="GO:0008270">
    <property type="term" value="F:zinc ion binding"/>
    <property type="evidence" value="ECO:0007669"/>
    <property type="project" value="TreeGrafter"/>
</dbReference>
<evidence type="ECO:0000256" key="5">
    <source>
        <dbReference type="ARBA" id="ARBA00022491"/>
    </source>
</evidence>
<organism evidence="12 13">
    <name type="scientific">Sediminicurvatus halobius</name>
    <dbReference type="NCBI Taxonomy" id="2182432"/>
    <lineage>
        <taxon>Bacteria</taxon>
        <taxon>Pseudomonadati</taxon>
        <taxon>Pseudomonadota</taxon>
        <taxon>Gammaproteobacteria</taxon>
        <taxon>Chromatiales</taxon>
        <taxon>Ectothiorhodospiraceae</taxon>
        <taxon>Sediminicurvatus</taxon>
    </lineage>
</organism>
<dbReference type="Proteomes" id="UP000245474">
    <property type="component" value="Unassembled WGS sequence"/>
</dbReference>
<keyword evidence="11" id="KW-0408">Iron</keyword>
<dbReference type="OrthoDB" id="8659436at2"/>
<comment type="subunit">
    <text evidence="11">Homodimer.</text>
</comment>
<comment type="subcellular location">
    <subcellularLocation>
        <location evidence="1 11">Cytoplasm</location>
    </subcellularLocation>
</comment>
<keyword evidence="9 11" id="KW-0238">DNA-binding</keyword>
<dbReference type="NCBIfam" id="NF045678">
    <property type="entry name" value="TransRegIrrA"/>
    <property type="match status" value="1"/>
</dbReference>
<dbReference type="Pfam" id="PF01475">
    <property type="entry name" value="FUR"/>
    <property type="match status" value="1"/>
</dbReference>
<dbReference type="InterPro" id="IPR036390">
    <property type="entry name" value="WH_DNA-bd_sf"/>
</dbReference>
<dbReference type="Gene3D" id="1.10.10.10">
    <property type="entry name" value="Winged helix-like DNA-binding domain superfamily/Winged helix DNA-binding domain"/>
    <property type="match status" value="1"/>
</dbReference>
<dbReference type="SUPFAM" id="SSF46785">
    <property type="entry name" value="Winged helix' DNA-binding domain"/>
    <property type="match status" value="1"/>
</dbReference>
<gene>
    <name evidence="11" type="primary">fur</name>
    <name evidence="12" type="ORF">DEM34_11420</name>
</gene>
<comment type="similarity">
    <text evidence="2 11">Belongs to the Fur family.</text>
</comment>
<keyword evidence="4 11" id="KW-0963">Cytoplasm</keyword>
<keyword evidence="10 11" id="KW-0804">Transcription</keyword>
<dbReference type="GO" id="GO:1900376">
    <property type="term" value="P:regulation of secondary metabolite biosynthetic process"/>
    <property type="evidence" value="ECO:0007669"/>
    <property type="project" value="TreeGrafter"/>
</dbReference>
<sequence>MEKANMRTQLHEDRHDAYLRDLLQRAGLRATRQRLGLAQLIFGQGERHLTAEGLYSEALEAGLRVSQTTVYNTLHQFTEAGLLRQILADPRRIFFDTNVHPHHHFLDEDTGQMADIPADDVRVAQLPSPPAGTSIEGVDVIVRVRRAAAS</sequence>
<evidence type="ECO:0000256" key="1">
    <source>
        <dbReference type="ARBA" id="ARBA00004496"/>
    </source>
</evidence>
<evidence type="ECO:0000313" key="13">
    <source>
        <dbReference type="Proteomes" id="UP000245474"/>
    </source>
</evidence>
<evidence type="ECO:0000256" key="7">
    <source>
        <dbReference type="ARBA" id="ARBA00022833"/>
    </source>
</evidence>
<evidence type="ECO:0000256" key="11">
    <source>
        <dbReference type="RuleBase" id="RU364037"/>
    </source>
</evidence>
<dbReference type="GO" id="GO:0000976">
    <property type="term" value="F:transcription cis-regulatory region binding"/>
    <property type="evidence" value="ECO:0007669"/>
    <property type="project" value="TreeGrafter"/>
</dbReference>
<proteinExistence type="inferred from homology"/>
<evidence type="ECO:0000256" key="2">
    <source>
        <dbReference type="ARBA" id="ARBA00007957"/>
    </source>
</evidence>
<keyword evidence="5 11" id="KW-0678">Repressor</keyword>
<dbReference type="GO" id="GO:0045892">
    <property type="term" value="P:negative regulation of DNA-templated transcription"/>
    <property type="evidence" value="ECO:0007669"/>
    <property type="project" value="TreeGrafter"/>
</dbReference>
<dbReference type="EMBL" id="QFFI01000016">
    <property type="protein sequence ID" value="PWG62743.1"/>
    <property type="molecule type" value="Genomic_DNA"/>
</dbReference>